<dbReference type="EMBL" id="KN847540">
    <property type="protein sequence ID" value="KIW04673.1"/>
    <property type="molecule type" value="Genomic_DNA"/>
</dbReference>
<feature type="domain" description="GST N-terminal" evidence="1">
    <location>
        <begin position="10"/>
        <end position="82"/>
    </location>
</feature>
<dbReference type="Proteomes" id="UP000053259">
    <property type="component" value="Unassembled WGS sequence"/>
</dbReference>
<dbReference type="Gene3D" id="3.40.30.110">
    <property type="match status" value="2"/>
</dbReference>
<dbReference type="GeneID" id="27312382"/>
<dbReference type="HOGENOM" id="CLU_039745_0_0_1"/>
<keyword evidence="4" id="KW-1185">Reference proteome</keyword>
<evidence type="ECO:0000313" key="3">
    <source>
        <dbReference type="EMBL" id="KIW04673.1"/>
    </source>
</evidence>
<dbReference type="Pfam" id="PF25907">
    <property type="entry name" value="DUF7962"/>
    <property type="match status" value="1"/>
</dbReference>
<dbReference type="AlphaFoldDB" id="A0A0D2ACP2"/>
<dbReference type="VEuPathDB" id="FungiDB:PV09_04409"/>
<accession>A0A0D2ACP2</accession>
<dbReference type="STRING" id="253628.A0A0D2ACP2"/>
<dbReference type="InterPro" id="IPR036282">
    <property type="entry name" value="Glutathione-S-Trfase_C_sf"/>
</dbReference>
<evidence type="ECO:0000259" key="1">
    <source>
        <dbReference type="Pfam" id="PF13417"/>
    </source>
</evidence>
<protein>
    <submittedName>
        <fullName evidence="3">Uncharacterized protein</fullName>
    </submittedName>
</protein>
<dbReference type="OrthoDB" id="202840at2759"/>
<evidence type="ECO:0000313" key="4">
    <source>
        <dbReference type="Proteomes" id="UP000053259"/>
    </source>
</evidence>
<evidence type="ECO:0000259" key="2">
    <source>
        <dbReference type="Pfam" id="PF25907"/>
    </source>
</evidence>
<dbReference type="InterPro" id="IPR058268">
    <property type="entry name" value="DUF7962"/>
</dbReference>
<dbReference type="InterPro" id="IPR036249">
    <property type="entry name" value="Thioredoxin-like_sf"/>
</dbReference>
<dbReference type="RefSeq" id="XP_016214542.1">
    <property type="nucleotide sequence ID" value="XM_016357750.1"/>
</dbReference>
<name>A0A0D2ACP2_9PEZI</name>
<gene>
    <name evidence="3" type="ORF">PV09_04409</name>
</gene>
<feature type="domain" description="DUF7962" evidence="2">
    <location>
        <begin position="112"/>
        <end position="231"/>
    </location>
</feature>
<proteinExistence type="predicted"/>
<dbReference type="Gene3D" id="1.20.1050.10">
    <property type="match status" value="1"/>
</dbReference>
<dbReference type="Pfam" id="PF13417">
    <property type="entry name" value="GST_N_3"/>
    <property type="match status" value="1"/>
</dbReference>
<dbReference type="SUPFAM" id="SSF52833">
    <property type="entry name" value="Thioredoxin-like"/>
    <property type="match status" value="1"/>
</dbReference>
<dbReference type="InterPro" id="IPR004045">
    <property type="entry name" value="Glutathione_S-Trfase_N"/>
</dbReference>
<dbReference type="InParanoid" id="A0A0D2ACP2"/>
<sequence>MTEIPNDIVLFGYPNSPYARKIVWYLTLRKIEYAYCEQPNRLPRPTLEALNVSYRRIPLLSIGKDVYCDTRLILRKLELRFPDGRLGTSDPDHRAIERLLERYTGDAGIVTRAASLIPPSVFSDPAFVKDREAFSGRKGFWDKARLEAARPESVVHIRDAFELLETTLLADGRDWVFKTNEPSLGDIEAIWPFHWLADLPGALPPNVISPVQFPRVFAWIQRFRDALKQAQRLSPRQKKVTGDDVVKYMQQARFVESVGEIAANDPLGLKPGEVVEVCPIETGFTHRDKGMLLTLTPNEVVVGKKMNVGGGEIRIHCPRWGFRITRARNNKL</sequence>
<dbReference type="SUPFAM" id="SSF47616">
    <property type="entry name" value="GST C-terminal domain-like"/>
    <property type="match status" value="1"/>
</dbReference>
<dbReference type="CDD" id="cd00570">
    <property type="entry name" value="GST_N_family"/>
    <property type="match status" value="1"/>
</dbReference>
<organism evidence="3 4">
    <name type="scientific">Verruconis gallopava</name>
    <dbReference type="NCBI Taxonomy" id="253628"/>
    <lineage>
        <taxon>Eukaryota</taxon>
        <taxon>Fungi</taxon>
        <taxon>Dikarya</taxon>
        <taxon>Ascomycota</taxon>
        <taxon>Pezizomycotina</taxon>
        <taxon>Dothideomycetes</taxon>
        <taxon>Pleosporomycetidae</taxon>
        <taxon>Venturiales</taxon>
        <taxon>Sympoventuriaceae</taxon>
        <taxon>Verruconis</taxon>
    </lineage>
</organism>
<reference evidence="3 4" key="1">
    <citation type="submission" date="2015-01" db="EMBL/GenBank/DDBJ databases">
        <title>The Genome Sequence of Ochroconis gallopava CBS43764.</title>
        <authorList>
            <consortium name="The Broad Institute Genomics Platform"/>
            <person name="Cuomo C."/>
            <person name="de Hoog S."/>
            <person name="Gorbushina A."/>
            <person name="Stielow B."/>
            <person name="Teixiera M."/>
            <person name="Abouelleil A."/>
            <person name="Chapman S.B."/>
            <person name="Priest M."/>
            <person name="Young S.K."/>
            <person name="Wortman J."/>
            <person name="Nusbaum C."/>
            <person name="Birren B."/>
        </authorList>
    </citation>
    <scope>NUCLEOTIDE SEQUENCE [LARGE SCALE GENOMIC DNA]</scope>
    <source>
        <strain evidence="3 4">CBS 43764</strain>
    </source>
</reference>